<sequence>MHKCKPGDVLVVKGGRFSLDQCPVNDFQREFMKNIPYASAVGSLLYAQVCTRPDIAFAVGVLGRYQSNLGPEHWVAAKKVMRYLQRTNDFMLMYRNVDHFELIGYSDYDFAGCKDDLKSTSGSFSC</sequence>
<evidence type="ECO:0000313" key="2">
    <source>
        <dbReference type="Proteomes" id="UP001163823"/>
    </source>
</evidence>
<accession>A0AAD7LTI6</accession>
<reference evidence="1" key="1">
    <citation type="journal article" date="2023" name="Science">
        <title>Elucidation of the pathway for biosynthesis of saponin adjuvants from the soapbark tree.</title>
        <authorList>
            <person name="Reed J."/>
            <person name="Orme A."/>
            <person name="El-Demerdash A."/>
            <person name="Owen C."/>
            <person name="Martin L.B.B."/>
            <person name="Misra R.C."/>
            <person name="Kikuchi S."/>
            <person name="Rejzek M."/>
            <person name="Martin A.C."/>
            <person name="Harkess A."/>
            <person name="Leebens-Mack J."/>
            <person name="Louveau T."/>
            <person name="Stephenson M.J."/>
            <person name="Osbourn A."/>
        </authorList>
    </citation>
    <scope>NUCLEOTIDE SEQUENCE</scope>
    <source>
        <strain evidence="1">S10</strain>
    </source>
</reference>
<name>A0AAD7LTI6_QUISA</name>
<dbReference type="AlphaFoldDB" id="A0AAD7LTI6"/>
<dbReference type="Proteomes" id="UP001163823">
    <property type="component" value="Chromosome 6"/>
</dbReference>
<dbReference type="PANTHER" id="PTHR11439:SF467">
    <property type="entry name" value="INTEGRASE CATALYTIC DOMAIN-CONTAINING PROTEIN"/>
    <property type="match status" value="1"/>
</dbReference>
<evidence type="ECO:0000313" key="1">
    <source>
        <dbReference type="EMBL" id="KAJ7963948.1"/>
    </source>
</evidence>
<protein>
    <submittedName>
        <fullName evidence="1">Retrovirus-related Pol polyprotein from transposon TNT 1-94</fullName>
    </submittedName>
</protein>
<keyword evidence="2" id="KW-1185">Reference proteome</keyword>
<gene>
    <name evidence="1" type="ORF">O6P43_013829</name>
</gene>
<dbReference type="KEGG" id="qsa:O6P43_013829"/>
<dbReference type="EMBL" id="JARAOO010000006">
    <property type="protein sequence ID" value="KAJ7963948.1"/>
    <property type="molecule type" value="Genomic_DNA"/>
</dbReference>
<dbReference type="PANTHER" id="PTHR11439">
    <property type="entry name" value="GAG-POL-RELATED RETROTRANSPOSON"/>
    <property type="match status" value="1"/>
</dbReference>
<comment type="caution">
    <text evidence="1">The sequence shown here is derived from an EMBL/GenBank/DDBJ whole genome shotgun (WGS) entry which is preliminary data.</text>
</comment>
<organism evidence="1 2">
    <name type="scientific">Quillaja saponaria</name>
    <name type="common">Soap bark tree</name>
    <dbReference type="NCBI Taxonomy" id="32244"/>
    <lineage>
        <taxon>Eukaryota</taxon>
        <taxon>Viridiplantae</taxon>
        <taxon>Streptophyta</taxon>
        <taxon>Embryophyta</taxon>
        <taxon>Tracheophyta</taxon>
        <taxon>Spermatophyta</taxon>
        <taxon>Magnoliopsida</taxon>
        <taxon>eudicotyledons</taxon>
        <taxon>Gunneridae</taxon>
        <taxon>Pentapetalae</taxon>
        <taxon>rosids</taxon>
        <taxon>fabids</taxon>
        <taxon>Fabales</taxon>
        <taxon>Quillajaceae</taxon>
        <taxon>Quillaja</taxon>
    </lineage>
</organism>
<proteinExistence type="predicted"/>